<dbReference type="SUPFAM" id="SSF53850">
    <property type="entry name" value="Periplasmic binding protein-like II"/>
    <property type="match status" value="1"/>
</dbReference>
<keyword evidence="15" id="KW-1185">Reference proteome</keyword>
<dbReference type="Gene3D" id="3.40.190.10">
    <property type="entry name" value="Periplasmic binding protein-like II"/>
    <property type="match status" value="2"/>
</dbReference>
<comment type="subcellular location">
    <subcellularLocation>
        <location evidence="1">Plastid</location>
        <location evidence="1">Chloroplast stroma</location>
    </subcellularLocation>
</comment>
<dbReference type="Gene3D" id="3.30.70.260">
    <property type="match status" value="1"/>
</dbReference>
<keyword evidence="4" id="KW-0028">Amino-acid biosynthesis</keyword>
<evidence type="ECO:0000256" key="10">
    <source>
        <dbReference type="ARBA" id="ARBA00050723"/>
    </source>
</evidence>
<comment type="catalytic activity">
    <reaction evidence="10">
        <text>L-arogenate + H(+) = L-phenylalanine + CO2 + H2O</text>
        <dbReference type="Rhea" id="RHEA:12536"/>
        <dbReference type="ChEBI" id="CHEBI:15377"/>
        <dbReference type="ChEBI" id="CHEBI:15378"/>
        <dbReference type="ChEBI" id="CHEBI:16526"/>
        <dbReference type="ChEBI" id="CHEBI:58095"/>
        <dbReference type="ChEBI" id="CHEBI:58180"/>
        <dbReference type="EC" id="4.2.1.91"/>
    </reaction>
    <physiologicalReaction direction="left-to-right" evidence="10">
        <dbReference type="Rhea" id="RHEA:12537"/>
    </physiologicalReaction>
</comment>
<dbReference type="PROSITE" id="PS51171">
    <property type="entry name" value="PREPHENATE_DEHYDR_3"/>
    <property type="match status" value="1"/>
</dbReference>
<dbReference type="InterPro" id="IPR045865">
    <property type="entry name" value="ACT-like_dom_sf"/>
</dbReference>
<dbReference type="GO" id="GO:0009094">
    <property type="term" value="P:L-phenylalanine biosynthetic process"/>
    <property type="evidence" value="ECO:0007669"/>
    <property type="project" value="UniProtKB-UniPathway"/>
</dbReference>
<dbReference type="CDD" id="cd13631">
    <property type="entry name" value="PBP2_Ct-PDT_like"/>
    <property type="match status" value="1"/>
</dbReference>
<dbReference type="PANTHER" id="PTHR21022">
    <property type="entry name" value="PREPHENATE DEHYDRATASE P PROTEIN"/>
    <property type="match status" value="1"/>
</dbReference>
<evidence type="ECO:0000256" key="9">
    <source>
        <dbReference type="ARBA" id="ARBA00023239"/>
    </source>
</evidence>
<dbReference type="EMBL" id="CM017615">
    <property type="protein sequence ID" value="TYI23613.1"/>
    <property type="molecule type" value="Genomic_DNA"/>
</dbReference>
<keyword evidence="7" id="KW-0057">Aromatic amino acid biosynthesis</keyword>
<evidence type="ECO:0000256" key="6">
    <source>
        <dbReference type="ARBA" id="ARBA00022946"/>
    </source>
</evidence>
<proteinExistence type="predicted"/>
<keyword evidence="8" id="KW-0584">Phenylalanine biosynthesis</keyword>
<evidence type="ECO:0000256" key="3">
    <source>
        <dbReference type="ARBA" id="ARBA00022528"/>
    </source>
</evidence>
<evidence type="ECO:0000259" key="12">
    <source>
        <dbReference type="PROSITE" id="PS51171"/>
    </source>
</evidence>
<gene>
    <name evidence="14" type="ORF">ES332_A06G176500v1</name>
</gene>
<dbReference type="InterPro" id="IPR002912">
    <property type="entry name" value="ACT_dom"/>
</dbReference>
<dbReference type="FunFam" id="3.40.190.10:FF:000028">
    <property type="entry name" value="Arogenate dehydratase"/>
    <property type="match status" value="1"/>
</dbReference>
<feature type="domain" description="Prephenate dehydratase" evidence="12">
    <location>
        <begin position="109"/>
        <end position="284"/>
    </location>
</feature>
<sequence>MALKCVPIFFCSQKPQSLPEIPALGYSRGRLVLDLRPIRLECCALGASAQSAICLVEDEKPGAKTSPTGKIDKDGNTISRGFHKDLNLLPKPLSKTDLSPFPDDGSNVRVAFQGISGAYGEDAALKAYPNCETVPCDQFEAAFNAVELWLVDKAVLPIENSVGGSLHRNYDFLLRHRLHIVREVLLVVNHCLLALPGVEKQEVKRVLSHPQALAQCEMALTKMGIVRVSADDSAGAAKIVASSGRRDMGAIASARAAALYGLDILAEKVQDEDDNVTRYLVLTREPIIPRTDRLYKTSIVFTLEEGPGMLFKALAVFSLRGINLSKIESRPQKGRPLRVVDDSNKGSAKYFDYLFYIDFEASMAEKRAQNALEHLQEYARFLRVLGCYPMDEVL</sequence>
<dbReference type="Proteomes" id="UP000322667">
    <property type="component" value="Chromosome A06"/>
</dbReference>
<evidence type="ECO:0000259" key="13">
    <source>
        <dbReference type="PROSITE" id="PS51671"/>
    </source>
</evidence>
<reference evidence="14 15" key="1">
    <citation type="submission" date="2019-07" db="EMBL/GenBank/DDBJ databases">
        <title>WGS assembly of Gossypium tomentosum.</title>
        <authorList>
            <person name="Chen Z.J."/>
            <person name="Sreedasyam A."/>
            <person name="Ando A."/>
            <person name="Song Q."/>
            <person name="De L."/>
            <person name="Hulse-Kemp A."/>
            <person name="Ding M."/>
            <person name="Ye W."/>
            <person name="Kirkbride R."/>
            <person name="Jenkins J."/>
            <person name="Plott C."/>
            <person name="Lovell J."/>
            <person name="Lin Y.-M."/>
            <person name="Vaughn R."/>
            <person name="Liu B."/>
            <person name="Li W."/>
            <person name="Simpson S."/>
            <person name="Scheffler B."/>
            <person name="Saski C."/>
            <person name="Grover C."/>
            <person name="Hu G."/>
            <person name="Conover J."/>
            <person name="Carlson J."/>
            <person name="Shu S."/>
            <person name="Boston L."/>
            <person name="Williams M."/>
            <person name="Peterson D."/>
            <person name="Mcgee K."/>
            <person name="Jones D."/>
            <person name="Wendel J."/>
            <person name="Stelly D."/>
            <person name="Grimwood J."/>
            <person name="Schmutz J."/>
        </authorList>
    </citation>
    <scope>NUCLEOTIDE SEQUENCE [LARGE SCALE GENOMIC DNA]</scope>
    <source>
        <strain evidence="14">7179.01</strain>
    </source>
</reference>
<dbReference type="NCBIfam" id="NF008865">
    <property type="entry name" value="PRK11898.1"/>
    <property type="match status" value="1"/>
</dbReference>
<keyword evidence="9" id="KW-0456">Lyase</keyword>
<evidence type="ECO:0000256" key="5">
    <source>
        <dbReference type="ARBA" id="ARBA00022640"/>
    </source>
</evidence>
<protein>
    <submittedName>
        <fullName evidence="14">Uncharacterized protein</fullName>
    </submittedName>
</protein>
<accession>A0A5D2Q623</accession>
<name>A0A5D2Q623_GOSTO</name>
<evidence type="ECO:0000313" key="15">
    <source>
        <dbReference type="Proteomes" id="UP000322667"/>
    </source>
</evidence>
<dbReference type="GO" id="GO:0047769">
    <property type="term" value="F:arogenate dehydratase activity"/>
    <property type="evidence" value="ECO:0007669"/>
    <property type="project" value="UniProtKB-EC"/>
</dbReference>
<dbReference type="GO" id="GO:0004664">
    <property type="term" value="F:prephenate dehydratase activity"/>
    <property type="evidence" value="ECO:0007669"/>
    <property type="project" value="UniProtKB-EC"/>
</dbReference>
<evidence type="ECO:0000256" key="7">
    <source>
        <dbReference type="ARBA" id="ARBA00023141"/>
    </source>
</evidence>
<comment type="pathway">
    <text evidence="2">Amino-acid biosynthesis; L-phenylalanine biosynthesis; L-phenylalanine from L-arogenate: step 1/1.</text>
</comment>
<evidence type="ECO:0000256" key="11">
    <source>
        <dbReference type="ARBA" id="ARBA00052579"/>
    </source>
</evidence>
<evidence type="ECO:0000313" key="14">
    <source>
        <dbReference type="EMBL" id="TYI23613.1"/>
    </source>
</evidence>
<dbReference type="UniPathway" id="UPA00121">
    <property type="reaction ID" value="UER00344"/>
</dbReference>
<dbReference type="FunFam" id="3.30.70.260:FF:000028">
    <property type="entry name" value="Arogenate dehydratase"/>
    <property type="match status" value="1"/>
</dbReference>
<dbReference type="Pfam" id="PF00800">
    <property type="entry name" value="PDT"/>
    <property type="match status" value="1"/>
</dbReference>
<evidence type="ECO:0000256" key="1">
    <source>
        <dbReference type="ARBA" id="ARBA00004470"/>
    </source>
</evidence>
<dbReference type="PROSITE" id="PS00858">
    <property type="entry name" value="PREPHENATE_DEHYDR_2"/>
    <property type="match status" value="1"/>
</dbReference>
<dbReference type="InterPro" id="IPR001086">
    <property type="entry name" value="Preph_deHydtase"/>
</dbReference>
<evidence type="ECO:0000256" key="4">
    <source>
        <dbReference type="ARBA" id="ARBA00022605"/>
    </source>
</evidence>
<dbReference type="FunFam" id="3.40.190.10:FF:000031">
    <property type="entry name" value="Arogenate dehydratase"/>
    <property type="match status" value="1"/>
</dbReference>
<keyword evidence="6" id="KW-0809">Transit peptide</keyword>
<evidence type="ECO:0000256" key="2">
    <source>
        <dbReference type="ARBA" id="ARBA00004929"/>
    </source>
</evidence>
<dbReference type="PROSITE" id="PS51671">
    <property type="entry name" value="ACT"/>
    <property type="match status" value="1"/>
</dbReference>
<dbReference type="GO" id="GO:0009570">
    <property type="term" value="C:chloroplast stroma"/>
    <property type="evidence" value="ECO:0007669"/>
    <property type="project" value="UniProtKB-SubCell"/>
</dbReference>
<comment type="catalytic activity">
    <reaction evidence="11">
        <text>prephenate + H(+) = 3-phenylpyruvate + CO2 + H2O</text>
        <dbReference type="Rhea" id="RHEA:21648"/>
        <dbReference type="ChEBI" id="CHEBI:15377"/>
        <dbReference type="ChEBI" id="CHEBI:15378"/>
        <dbReference type="ChEBI" id="CHEBI:16526"/>
        <dbReference type="ChEBI" id="CHEBI:18005"/>
        <dbReference type="ChEBI" id="CHEBI:29934"/>
        <dbReference type="EC" id="4.2.1.51"/>
    </reaction>
    <physiologicalReaction direction="left-to-right" evidence="11">
        <dbReference type="Rhea" id="RHEA:21649"/>
    </physiologicalReaction>
</comment>
<keyword evidence="3" id="KW-0150">Chloroplast</keyword>
<dbReference type="PANTHER" id="PTHR21022:SF20">
    <property type="entry name" value="AROGENATE DEHYDRATASE_PREPHENATE DEHYDRATASE 1, CHLOROPLASTIC"/>
    <property type="match status" value="1"/>
</dbReference>
<dbReference type="CDD" id="cd04905">
    <property type="entry name" value="ACT_CM-PDT"/>
    <property type="match status" value="1"/>
</dbReference>
<organism evidence="14 15">
    <name type="scientific">Gossypium tomentosum</name>
    <name type="common">Hawaiian cotton</name>
    <name type="synonym">Gossypium sandvicense</name>
    <dbReference type="NCBI Taxonomy" id="34277"/>
    <lineage>
        <taxon>Eukaryota</taxon>
        <taxon>Viridiplantae</taxon>
        <taxon>Streptophyta</taxon>
        <taxon>Embryophyta</taxon>
        <taxon>Tracheophyta</taxon>
        <taxon>Spermatophyta</taxon>
        <taxon>Magnoliopsida</taxon>
        <taxon>eudicotyledons</taxon>
        <taxon>Gunneridae</taxon>
        <taxon>Pentapetalae</taxon>
        <taxon>rosids</taxon>
        <taxon>malvids</taxon>
        <taxon>Malvales</taxon>
        <taxon>Malvaceae</taxon>
        <taxon>Malvoideae</taxon>
        <taxon>Gossypium</taxon>
    </lineage>
</organism>
<dbReference type="InterPro" id="IPR018528">
    <property type="entry name" value="Preph_deHydtase_CS"/>
</dbReference>
<dbReference type="SUPFAM" id="SSF55021">
    <property type="entry name" value="ACT-like"/>
    <property type="match status" value="1"/>
</dbReference>
<feature type="domain" description="ACT" evidence="13">
    <location>
        <begin position="298"/>
        <end position="389"/>
    </location>
</feature>
<dbReference type="AlphaFoldDB" id="A0A5D2Q623"/>
<evidence type="ECO:0000256" key="8">
    <source>
        <dbReference type="ARBA" id="ARBA00023222"/>
    </source>
</evidence>
<keyword evidence="5" id="KW-0934">Plastid</keyword>